<organism evidence="2">
    <name type="scientific">marine metagenome</name>
    <dbReference type="NCBI Taxonomy" id="408172"/>
    <lineage>
        <taxon>unclassified sequences</taxon>
        <taxon>metagenomes</taxon>
        <taxon>ecological metagenomes</taxon>
    </lineage>
</organism>
<dbReference type="PANTHER" id="PTHR47245">
    <property type="entry name" value="PEPTIDYLPROLYL ISOMERASE"/>
    <property type="match status" value="1"/>
</dbReference>
<dbReference type="Pfam" id="PF13616">
    <property type="entry name" value="Rotamase_3"/>
    <property type="match status" value="1"/>
</dbReference>
<reference evidence="2" key="1">
    <citation type="submission" date="2018-05" db="EMBL/GenBank/DDBJ databases">
        <authorList>
            <person name="Lanie J.A."/>
            <person name="Ng W.-L."/>
            <person name="Kazmierczak K.M."/>
            <person name="Andrzejewski T.M."/>
            <person name="Davidsen T.M."/>
            <person name="Wayne K.J."/>
            <person name="Tettelin H."/>
            <person name="Glass J.I."/>
            <person name="Rusch D."/>
            <person name="Podicherti R."/>
            <person name="Tsui H.-C.T."/>
            <person name="Winkler M.E."/>
        </authorList>
    </citation>
    <scope>NUCLEOTIDE SEQUENCE</scope>
</reference>
<name>A0A382LY37_9ZZZZ</name>
<gene>
    <name evidence="2" type="ORF">METZ01_LOCUS293479</name>
</gene>
<proteinExistence type="predicted"/>
<dbReference type="InterPro" id="IPR050245">
    <property type="entry name" value="PrsA_foldase"/>
</dbReference>
<sequence>MDFFNSSHAKKLRMMVIGLIAGALFSVSSASAETLFSVNGVDVDSAVVDLWFNSRLEGGQANPQQRELLIAQLRDIYILATQENAALLAQDGVVAAQLHLQRHNILAQAVANGILEGIDVTDDEISAEYDQQIQTAPPLDFKARHILVSSQGQAIDLIQQLDNGADFQELAKEKSIDTGSAANGGDLDWFSPNQMVAAFGAAVAALEDGSYSPNPVQTQFGWHVIFREDSRDAIPPTLEASKDSLRTVVQQRKFDEHVAELRAAATN</sequence>
<dbReference type="InterPro" id="IPR046357">
    <property type="entry name" value="PPIase_dom_sf"/>
</dbReference>
<protein>
    <recommendedName>
        <fullName evidence="1">PpiC domain-containing protein</fullName>
    </recommendedName>
</protein>
<dbReference type="Gene3D" id="3.10.50.40">
    <property type="match status" value="1"/>
</dbReference>
<accession>A0A382LY37</accession>
<dbReference type="GO" id="GO:0003755">
    <property type="term" value="F:peptidyl-prolyl cis-trans isomerase activity"/>
    <property type="evidence" value="ECO:0007669"/>
    <property type="project" value="InterPro"/>
</dbReference>
<evidence type="ECO:0000313" key="2">
    <source>
        <dbReference type="EMBL" id="SVC40625.1"/>
    </source>
</evidence>
<dbReference type="InterPro" id="IPR000297">
    <property type="entry name" value="PPIase_PpiC"/>
</dbReference>
<feature type="domain" description="PpiC" evidence="1">
    <location>
        <begin position="138"/>
        <end position="229"/>
    </location>
</feature>
<dbReference type="SUPFAM" id="SSF54534">
    <property type="entry name" value="FKBP-like"/>
    <property type="match status" value="1"/>
</dbReference>
<evidence type="ECO:0000259" key="1">
    <source>
        <dbReference type="PROSITE" id="PS50198"/>
    </source>
</evidence>
<dbReference type="AlphaFoldDB" id="A0A382LY37"/>
<dbReference type="EMBL" id="UINC01089484">
    <property type="protein sequence ID" value="SVC40625.1"/>
    <property type="molecule type" value="Genomic_DNA"/>
</dbReference>
<dbReference type="PANTHER" id="PTHR47245:SF2">
    <property type="entry name" value="PEPTIDYL-PROLYL CIS-TRANS ISOMERASE HP_0175-RELATED"/>
    <property type="match status" value="1"/>
</dbReference>
<dbReference type="PROSITE" id="PS50198">
    <property type="entry name" value="PPIC_PPIASE_2"/>
    <property type="match status" value="1"/>
</dbReference>